<keyword evidence="4" id="KW-0732">Signal</keyword>
<organism evidence="6 7">
    <name type="scientific">Platanthera guangdongensis</name>
    <dbReference type="NCBI Taxonomy" id="2320717"/>
    <lineage>
        <taxon>Eukaryota</taxon>
        <taxon>Viridiplantae</taxon>
        <taxon>Streptophyta</taxon>
        <taxon>Embryophyta</taxon>
        <taxon>Tracheophyta</taxon>
        <taxon>Spermatophyta</taxon>
        <taxon>Magnoliopsida</taxon>
        <taxon>Liliopsida</taxon>
        <taxon>Asparagales</taxon>
        <taxon>Orchidaceae</taxon>
        <taxon>Orchidoideae</taxon>
        <taxon>Orchideae</taxon>
        <taxon>Orchidinae</taxon>
        <taxon>Platanthera</taxon>
    </lineage>
</organism>
<evidence type="ECO:0000256" key="1">
    <source>
        <dbReference type="ARBA" id="ARBA00004271"/>
    </source>
</evidence>
<accession>A0ABR2LHI5</accession>
<dbReference type="InterPro" id="IPR006766">
    <property type="entry name" value="EXORDIUM-like"/>
</dbReference>
<name>A0ABR2LHI5_9ASPA</name>
<evidence type="ECO:0000256" key="5">
    <source>
        <dbReference type="ARBA" id="ARBA00023591"/>
    </source>
</evidence>
<dbReference type="EMBL" id="JBBWWR010000019">
    <property type="protein sequence ID" value="KAK8941531.1"/>
    <property type="molecule type" value="Genomic_DNA"/>
</dbReference>
<evidence type="ECO:0000313" key="7">
    <source>
        <dbReference type="Proteomes" id="UP001412067"/>
    </source>
</evidence>
<keyword evidence="3" id="KW-0964">Secreted</keyword>
<keyword evidence="7" id="KW-1185">Reference proteome</keyword>
<comment type="subcellular location">
    <subcellularLocation>
        <location evidence="1">Secreted</location>
        <location evidence="1">Extracellular space</location>
        <location evidence="1">Apoplast</location>
    </subcellularLocation>
</comment>
<keyword evidence="2" id="KW-0052">Apoplast</keyword>
<sequence>MSPRGRQACPSLLPPAGFFLPYINPSSKSPTLAILLSPTAAPASQMAPPVVLLRRLLFSLLLISPTAFAFHSSAYPPHRSLILVQQQPLILRYHNGPLLKGNLTVNLLWYGRFSPSQRAIIADFLRSLSPTTPPAAVASPSVSSWWATTASYRGGAAVISLGREIFDSDYSLGRSLTAVSLRRLARRGGSYTPNAITAVFTADDVAVEGFCMSRCGLHGAAREGGRGGVKFPFVWVGNPAAQCPGQCAWPYARPEYGPPASPLVAPNGDVGVEGMVINLATLMAGVVTNPYGNGYFQGPATAPLEAVTACTGIFGSGAYPGFPGNVLVDKKSGASFNALGVNGREFLLPAMWDPNKFNCATLV</sequence>
<evidence type="ECO:0000256" key="4">
    <source>
        <dbReference type="ARBA" id="ARBA00022729"/>
    </source>
</evidence>
<dbReference type="PANTHER" id="PTHR31279">
    <property type="entry name" value="PROTEIN EXORDIUM-LIKE 5"/>
    <property type="match status" value="1"/>
</dbReference>
<evidence type="ECO:0000313" key="6">
    <source>
        <dbReference type="EMBL" id="KAK8941531.1"/>
    </source>
</evidence>
<dbReference type="Pfam" id="PF04674">
    <property type="entry name" value="Phi_1"/>
    <property type="match status" value="1"/>
</dbReference>
<evidence type="ECO:0008006" key="8">
    <source>
        <dbReference type="Google" id="ProtNLM"/>
    </source>
</evidence>
<evidence type="ECO:0000256" key="3">
    <source>
        <dbReference type="ARBA" id="ARBA00022525"/>
    </source>
</evidence>
<comment type="similarity">
    <text evidence="5">Belongs to the EXORDIUM family.</text>
</comment>
<evidence type="ECO:0000256" key="2">
    <source>
        <dbReference type="ARBA" id="ARBA00022523"/>
    </source>
</evidence>
<protein>
    <recommendedName>
        <fullName evidence="8">Protein EXORDIUM-like 2</fullName>
    </recommendedName>
</protein>
<dbReference type="Proteomes" id="UP001412067">
    <property type="component" value="Unassembled WGS sequence"/>
</dbReference>
<proteinExistence type="inferred from homology"/>
<comment type="caution">
    <text evidence="6">The sequence shown here is derived from an EMBL/GenBank/DDBJ whole genome shotgun (WGS) entry which is preliminary data.</text>
</comment>
<gene>
    <name evidence="6" type="ORF">KSP40_PGU016848</name>
</gene>
<reference evidence="6 7" key="1">
    <citation type="journal article" date="2022" name="Nat. Plants">
        <title>Genomes of leafy and leafless Platanthera orchids illuminate the evolution of mycoheterotrophy.</title>
        <authorList>
            <person name="Li M.H."/>
            <person name="Liu K.W."/>
            <person name="Li Z."/>
            <person name="Lu H.C."/>
            <person name="Ye Q.L."/>
            <person name="Zhang D."/>
            <person name="Wang J.Y."/>
            <person name="Li Y.F."/>
            <person name="Zhong Z.M."/>
            <person name="Liu X."/>
            <person name="Yu X."/>
            <person name="Liu D.K."/>
            <person name="Tu X.D."/>
            <person name="Liu B."/>
            <person name="Hao Y."/>
            <person name="Liao X.Y."/>
            <person name="Jiang Y.T."/>
            <person name="Sun W.H."/>
            <person name="Chen J."/>
            <person name="Chen Y.Q."/>
            <person name="Ai Y."/>
            <person name="Zhai J.W."/>
            <person name="Wu S.S."/>
            <person name="Zhou Z."/>
            <person name="Hsiao Y.Y."/>
            <person name="Wu W.L."/>
            <person name="Chen Y.Y."/>
            <person name="Lin Y.F."/>
            <person name="Hsu J.L."/>
            <person name="Li C.Y."/>
            <person name="Wang Z.W."/>
            <person name="Zhao X."/>
            <person name="Zhong W.Y."/>
            <person name="Ma X.K."/>
            <person name="Ma L."/>
            <person name="Huang J."/>
            <person name="Chen G.Z."/>
            <person name="Huang M.Z."/>
            <person name="Huang L."/>
            <person name="Peng D.H."/>
            <person name="Luo Y.B."/>
            <person name="Zou S.Q."/>
            <person name="Chen S.P."/>
            <person name="Lan S."/>
            <person name="Tsai W.C."/>
            <person name="Van de Peer Y."/>
            <person name="Liu Z.J."/>
        </authorList>
    </citation>
    <scope>NUCLEOTIDE SEQUENCE [LARGE SCALE GENOMIC DNA]</scope>
    <source>
        <strain evidence="6">Lor288</strain>
    </source>
</reference>
<dbReference type="PANTHER" id="PTHR31279:SF3">
    <property type="entry name" value="PROTEIN EXORDIUM-LIKE 2"/>
    <property type="match status" value="1"/>
</dbReference>